<dbReference type="Gene3D" id="3.40.50.300">
    <property type="entry name" value="P-loop containing nucleotide triphosphate hydrolases"/>
    <property type="match status" value="1"/>
</dbReference>
<dbReference type="AlphaFoldDB" id="A0A2G1VXJ4"/>
<dbReference type="InterPro" id="IPR027417">
    <property type="entry name" value="P-loop_NTPase"/>
</dbReference>
<dbReference type="RefSeq" id="WP_099264386.1">
    <property type="nucleotide sequence ID" value="NZ_NIZW01000048.1"/>
</dbReference>
<evidence type="ECO:0000313" key="8">
    <source>
        <dbReference type="Proteomes" id="UP000225740"/>
    </source>
</evidence>
<evidence type="ECO:0000256" key="1">
    <source>
        <dbReference type="ARBA" id="ARBA00004651"/>
    </source>
</evidence>
<reference evidence="7 8" key="1">
    <citation type="submission" date="2017-06" db="EMBL/GenBank/DDBJ databases">
        <title>Description of Rhodopirellula bahusiensis sp. nov.</title>
        <authorList>
            <person name="Kizina J."/>
            <person name="Harder J."/>
        </authorList>
    </citation>
    <scope>NUCLEOTIDE SEQUENCE [LARGE SCALE GENOMIC DNA]</scope>
    <source>
        <strain evidence="7 8">SWK21</strain>
    </source>
</reference>
<keyword evidence="6" id="KW-0472">Membrane</keyword>
<evidence type="ECO:0000256" key="6">
    <source>
        <dbReference type="ARBA" id="ARBA00023136"/>
    </source>
</evidence>
<evidence type="ECO:0000256" key="2">
    <source>
        <dbReference type="ARBA" id="ARBA00008806"/>
    </source>
</evidence>
<evidence type="ECO:0000256" key="5">
    <source>
        <dbReference type="ARBA" id="ARBA00022989"/>
    </source>
</evidence>
<protein>
    <submittedName>
        <fullName evidence="7">TRAG family protein</fullName>
    </submittedName>
</protein>
<evidence type="ECO:0000256" key="3">
    <source>
        <dbReference type="ARBA" id="ARBA00022475"/>
    </source>
</evidence>
<dbReference type="GeneID" id="90612199"/>
<comment type="similarity">
    <text evidence="2">Belongs to the VirD4/TraG family.</text>
</comment>
<dbReference type="EMBL" id="NIZW01000048">
    <property type="protein sequence ID" value="PHQ31492.1"/>
    <property type="molecule type" value="Genomic_DNA"/>
</dbReference>
<keyword evidence="3" id="KW-1003">Cell membrane</keyword>
<dbReference type="CDD" id="cd01127">
    <property type="entry name" value="TrwB_TraG_TraD_VirD4"/>
    <property type="match status" value="2"/>
</dbReference>
<organism evidence="7 8">
    <name type="scientific">Rhodopirellula bahusiensis</name>
    <dbReference type="NCBI Taxonomy" id="2014065"/>
    <lineage>
        <taxon>Bacteria</taxon>
        <taxon>Pseudomonadati</taxon>
        <taxon>Planctomycetota</taxon>
        <taxon>Planctomycetia</taxon>
        <taxon>Pirellulales</taxon>
        <taxon>Pirellulaceae</taxon>
        <taxon>Rhodopirellula</taxon>
    </lineage>
</organism>
<dbReference type="SUPFAM" id="SSF52540">
    <property type="entry name" value="P-loop containing nucleoside triphosphate hydrolases"/>
    <property type="match status" value="1"/>
</dbReference>
<comment type="caution">
    <text evidence="7">The sequence shown here is derived from an EMBL/GenBank/DDBJ whole genome shotgun (WGS) entry which is preliminary data.</text>
</comment>
<dbReference type="Pfam" id="PF02534">
    <property type="entry name" value="T4SS-DNA_transf"/>
    <property type="match status" value="1"/>
</dbReference>
<gene>
    <name evidence="7" type="ORF">CEE69_30800</name>
</gene>
<keyword evidence="8" id="KW-1185">Reference proteome</keyword>
<name>A0A2G1VXJ4_9BACT</name>
<dbReference type="OrthoDB" id="9766496at2"/>
<proteinExistence type="inferred from homology"/>
<dbReference type="PANTHER" id="PTHR37937:SF1">
    <property type="entry name" value="CONJUGATIVE TRANSFER: DNA TRANSPORT"/>
    <property type="match status" value="1"/>
</dbReference>
<accession>A0A2G1VXJ4</accession>
<dbReference type="GO" id="GO:0005886">
    <property type="term" value="C:plasma membrane"/>
    <property type="evidence" value="ECO:0007669"/>
    <property type="project" value="UniProtKB-SubCell"/>
</dbReference>
<keyword evidence="4" id="KW-0812">Transmembrane</keyword>
<evidence type="ECO:0000256" key="4">
    <source>
        <dbReference type="ARBA" id="ARBA00022692"/>
    </source>
</evidence>
<sequence length="523" mass="57931">MPNDDFDLFVDVPRGRPDTPGIGDLPKVAFASRDDIRRELSFAKGKIFYGAIDAWMVSSGVNMAGTPMRHAKASKHNFVGHVDDRHVFTVAGSRSGKGRAVLIPNMLLWPHSVISIDPKGELASETASHRHRHHGHKVVVLDPFRVSDVDDALRGGFNPLRGCTEENLIELSMLIADALVVTDPGSKDPHWTEAAKGILRGLIGHVATADQFAGDRNLGKIREIACSMESSTEDESGNRIPGAVETGMMQNDRGEGFIQRSASDFFSKPSNERGSVLSNLNRNLMFLDLPPIRRSLERSSFALSDLKTENTSVYLCLPARHMGTCGRWLRMLVNLTIQSMESTSRSKKMDGPVLMALDEMATLGHMQSILDAAGQMAGFGLKLWAFWQDLTQAKEIYGERWETFIANAGVMQCFGNTDPTTAEWISKRLGQGSVRVKEPRQMNARQAATDPFSANRKTEMSDLLAPHEVARLFAREDQLHRQLLFVSGMSPVIIQKVFYDTHEKEMRGEPLLSSQDLSDALDD</sequence>
<dbReference type="InterPro" id="IPR003688">
    <property type="entry name" value="TraG/VirD4"/>
</dbReference>
<dbReference type="InterPro" id="IPR051539">
    <property type="entry name" value="T4SS-coupling_protein"/>
</dbReference>
<comment type="subcellular location">
    <subcellularLocation>
        <location evidence="1">Cell membrane</location>
        <topology evidence="1">Multi-pass membrane protein</topology>
    </subcellularLocation>
</comment>
<dbReference type="PANTHER" id="PTHR37937">
    <property type="entry name" value="CONJUGATIVE TRANSFER: DNA TRANSPORT"/>
    <property type="match status" value="1"/>
</dbReference>
<dbReference type="Proteomes" id="UP000225740">
    <property type="component" value="Unassembled WGS sequence"/>
</dbReference>
<evidence type="ECO:0000313" key="7">
    <source>
        <dbReference type="EMBL" id="PHQ31492.1"/>
    </source>
</evidence>
<keyword evidence="5" id="KW-1133">Transmembrane helix</keyword>